<protein>
    <recommendedName>
        <fullName evidence="3">DUF3511 domain-containing protein</fullName>
    </recommendedName>
</protein>
<feature type="region of interest" description="Disordered" evidence="1">
    <location>
        <begin position="37"/>
        <end position="73"/>
    </location>
</feature>
<gene>
    <name evidence="2" type="ORF">NYM_LOCUS9199</name>
</gene>
<evidence type="ECO:0008006" key="3">
    <source>
        <dbReference type="Google" id="ProtNLM"/>
    </source>
</evidence>
<evidence type="ECO:0000313" key="2">
    <source>
        <dbReference type="EMBL" id="VVV77755.1"/>
    </source>
</evidence>
<accession>A0A5K0YJG2</accession>
<dbReference type="PANTHER" id="PTHR33193">
    <property type="entry name" value="DOMAIN PROTEIN, PUTATIVE (DUF3511)-RELATED"/>
    <property type="match status" value="1"/>
</dbReference>
<proteinExistence type="predicted"/>
<dbReference type="InterPro" id="IPR021899">
    <property type="entry name" value="DUF3511"/>
</dbReference>
<dbReference type="PANTHER" id="PTHR33193:SF13">
    <property type="entry name" value="EXPRESSED PROTEIN"/>
    <property type="match status" value="1"/>
</dbReference>
<dbReference type="Gramene" id="NC12G0250510.1">
    <property type="protein sequence ID" value="NC12G0250510.1:cds"/>
    <property type="gene ID" value="NC12G0250510"/>
</dbReference>
<dbReference type="AlphaFoldDB" id="A0A5K0YJG2"/>
<dbReference type="EMBL" id="LR721777">
    <property type="protein sequence ID" value="VVV77755.1"/>
    <property type="molecule type" value="Genomic_DNA"/>
</dbReference>
<dbReference type="OrthoDB" id="660385at2759"/>
<evidence type="ECO:0000256" key="1">
    <source>
        <dbReference type="SAM" id="MobiDB-lite"/>
    </source>
</evidence>
<name>A0A5K0YJG2_9MAGN</name>
<sequence>MAEFVQYRTFGDRRIEIVKGKTFSANQTWLAACSHHHHRPPPLSCGDGGERLPPSVGEKAGKRRKKGGSSLMKSWAFNDPEMKRRRRVASYKVYAIEGKVKASFRKGIRWIKSKCSKLIRGL</sequence>
<reference evidence="2" key="1">
    <citation type="submission" date="2019-09" db="EMBL/GenBank/DDBJ databases">
        <authorList>
            <person name="Zhang L."/>
        </authorList>
    </citation>
    <scope>NUCLEOTIDE SEQUENCE</scope>
</reference>
<dbReference type="Pfam" id="PF12023">
    <property type="entry name" value="DUF3511"/>
    <property type="match status" value="1"/>
</dbReference>
<dbReference type="OMA" id="GSANIWC"/>
<organism evidence="2">
    <name type="scientific">Nymphaea colorata</name>
    <name type="common">pocket water lily</name>
    <dbReference type="NCBI Taxonomy" id="210225"/>
    <lineage>
        <taxon>Eukaryota</taxon>
        <taxon>Viridiplantae</taxon>
        <taxon>Streptophyta</taxon>
        <taxon>Embryophyta</taxon>
        <taxon>Tracheophyta</taxon>
        <taxon>Spermatophyta</taxon>
        <taxon>Magnoliopsida</taxon>
        <taxon>Nymphaeales</taxon>
        <taxon>Nymphaeaceae</taxon>
        <taxon>Nymphaea</taxon>
    </lineage>
</organism>